<sequence>MLRCSSIIAVSIVVDAFNVFEFTIQLLTMLVIFSVIRYSFRRTGKDGEKWSRESYKEMSQIAGEKCKLET</sequence>
<dbReference type="Proteomes" id="UP000271889">
    <property type="component" value="Unassembled WGS sequence"/>
</dbReference>
<evidence type="ECO:0000313" key="2">
    <source>
        <dbReference type="Proteomes" id="UP000271889"/>
    </source>
</evidence>
<dbReference type="EMBL" id="UYRV01104867">
    <property type="protein sequence ID" value="VDN20172.1"/>
    <property type="molecule type" value="Genomic_DNA"/>
</dbReference>
<evidence type="ECO:0000313" key="1">
    <source>
        <dbReference type="EMBL" id="VDN20172.1"/>
    </source>
</evidence>
<dbReference type="AlphaFoldDB" id="A0A3P7PJN3"/>
<name>A0A3P7PJN3_CYLGO</name>
<accession>A0A3P7PJN3</accession>
<protein>
    <submittedName>
        <fullName evidence="1">Uncharacterized protein</fullName>
    </submittedName>
</protein>
<gene>
    <name evidence="1" type="ORF">CGOC_LOCUS8758</name>
</gene>
<reference evidence="1 2" key="1">
    <citation type="submission" date="2018-11" db="EMBL/GenBank/DDBJ databases">
        <authorList>
            <consortium name="Pathogen Informatics"/>
        </authorList>
    </citation>
    <scope>NUCLEOTIDE SEQUENCE [LARGE SCALE GENOMIC DNA]</scope>
</reference>
<keyword evidence="2" id="KW-1185">Reference proteome</keyword>
<proteinExistence type="predicted"/>
<organism evidence="1 2">
    <name type="scientific">Cylicostephanus goldi</name>
    <name type="common">Nematode worm</name>
    <dbReference type="NCBI Taxonomy" id="71465"/>
    <lineage>
        <taxon>Eukaryota</taxon>
        <taxon>Metazoa</taxon>
        <taxon>Ecdysozoa</taxon>
        <taxon>Nematoda</taxon>
        <taxon>Chromadorea</taxon>
        <taxon>Rhabditida</taxon>
        <taxon>Rhabditina</taxon>
        <taxon>Rhabditomorpha</taxon>
        <taxon>Strongyloidea</taxon>
        <taxon>Strongylidae</taxon>
        <taxon>Cylicostephanus</taxon>
    </lineage>
</organism>